<protein>
    <submittedName>
        <fullName evidence="1">13992_t:CDS:1</fullName>
    </submittedName>
</protein>
<keyword evidence="2" id="KW-1185">Reference proteome</keyword>
<gene>
    <name evidence="1" type="ORF">DERYTH_LOCUS20060</name>
</gene>
<feature type="non-terminal residue" evidence="1">
    <location>
        <position position="97"/>
    </location>
</feature>
<dbReference type="OrthoDB" id="2415326at2759"/>
<dbReference type="EMBL" id="CAJVPY010022990">
    <property type="protein sequence ID" value="CAG8784223.1"/>
    <property type="molecule type" value="Genomic_DNA"/>
</dbReference>
<name>A0A9N9JIG9_9GLOM</name>
<organism evidence="1 2">
    <name type="scientific">Dentiscutata erythropus</name>
    <dbReference type="NCBI Taxonomy" id="1348616"/>
    <lineage>
        <taxon>Eukaryota</taxon>
        <taxon>Fungi</taxon>
        <taxon>Fungi incertae sedis</taxon>
        <taxon>Mucoromycota</taxon>
        <taxon>Glomeromycotina</taxon>
        <taxon>Glomeromycetes</taxon>
        <taxon>Diversisporales</taxon>
        <taxon>Gigasporaceae</taxon>
        <taxon>Dentiscutata</taxon>
    </lineage>
</organism>
<sequence>TLQHASSIAVLYITKPSDLINDIESEENETNGFGGWNLDKDNNNLDLDLYKAYCEEFNMFGALNTYKVSFFDYISYVVIEEDNDDNPSVEHSKAANS</sequence>
<dbReference type="AlphaFoldDB" id="A0A9N9JIG9"/>
<proteinExistence type="predicted"/>
<accession>A0A9N9JIG9</accession>
<evidence type="ECO:0000313" key="1">
    <source>
        <dbReference type="EMBL" id="CAG8784223.1"/>
    </source>
</evidence>
<comment type="caution">
    <text evidence="1">The sequence shown here is derived from an EMBL/GenBank/DDBJ whole genome shotgun (WGS) entry which is preliminary data.</text>
</comment>
<reference evidence="1" key="1">
    <citation type="submission" date="2021-06" db="EMBL/GenBank/DDBJ databases">
        <authorList>
            <person name="Kallberg Y."/>
            <person name="Tangrot J."/>
            <person name="Rosling A."/>
        </authorList>
    </citation>
    <scope>NUCLEOTIDE SEQUENCE</scope>
    <source>
        <strain evidence="1">MA453B</strain>
    </source>
</reference>
<dbReference type="Proteomes" id="UP000789405">
    <property type="component" value="Unassembled WGS sequence"/>
</dbReference>
<evidence type="ECO:0000313" key="2">
    <source>
        <dbReference type="Proteomes" id="UP000789405"/>
    </source>
</evidence>